<dbReference type="Gene3D" id="1.10.10.10">
    <property type="entry name" value="Winged helix-like DNA-binding domain superfamily/Winged helix DNA-binding domain"/>
    <property type="match status" value="2"/>
</dbReference>
<dbReference type="AlphaFoldDB" id="A0A0G1W4L1"/>
<dbReference type="Proteomes" id="UP000034682">
    <property type="component" value="Unassembled WGS sequence"/>
</dbReference>
<keyword evidence="3" id="KW-0159">Chromosome partition</keyword>
<keyword evidence="1" id="KW-0963">Cytoplasm</keyword>
<keyword evidence="2" id="KW-0132">Cell division</keyword>
<dbReference type="GO" id="GO:0051301">
    <property type="term" value="P:cell division"/>
    <property type="evidence" value="ECO:0007669"/>
    <property type="project" value="UniProtKB-KW"/>
</dbReference>
<dbReference type="Pfam" id="PF04079">
    <property type="entry name" value="SMC_ScpB"/>
    <property type="match status" value="1"/>
</dbReference>
<evidence type="ECO:0000313" key="6">
    <source>
        <dbReference type="Proteomes" id="UP000034682"/>
    </source>
</evidence>
<evidence type="ECO:0000256" key="4">
    <source>
        <dbReference type="ARBA" id="ARBA00023306"/>
    </source>
</evidence>
<dbReference type="InterPro" id="IPR005234">
    <property type="entry name" value="ScpB_csome_segregation"/>
</dbReference>
<dbReference type="PANTHER" id="PTHR34298">
    <property type="entry name" value="SEGREGATION AND CONDENSATION PROTEIN B"/>
    <property type="match status" value="1"/>
</dbReference>
<dbReference type="InterPro" id="IPR036390">
    <property type="entry name" value="WH_DNA-bd_sf"/>
</dbReference>
<proteinExistence type="predicted"/>
<sequence length="182" mass="20691">MKSLLPKLEALLFIYGEPMDFKKISKTLKVSEEEAAATAKELAENLKSEDRGLFIVFDGNKVQLTTKPDFSALLETVIKEELHESLTPAALETLSIVTYAGPMTRAELEYIRGVNSSFTMRNLLIRGLIERYPDPKRTNVFIYKPSFDLLKHIGISKVEDLPEYEKFQALIAKLRNPDEQPK</sequence>
<reference evidence="5 6" key="1">
    <citation type="journal article" date="2015" name="Nature">
        <title>rRNA introns, odd ribosomes, and small enigmatic genomes across a large radiation of phyla.</title>
        <authorList>
            <person name="Brown C.T."/>
            <person name="Hug L.A."/>
            <person name="Thomas B.C."/>
            <person name="Sharon I."/>
            <person name="Castelle C.J."/>
            <person name="Singh A."/>
            <person name="Wilkins M.J."/>
            <person name="Williams K.H."/>
            <person name="Banfield J.F."/>
        </authorList>
    </citation>
    <scope>NUCLEOTIDE SEQUENCE [LARGE SCALE GENOMIC DNA]</scope>
</reference>
<evidence type="ECO:0000313" key="5">
    <source>
        <dbReference type="EMBL" id="KKU77270.1"/>
    </source>
</evidence>
<dbReference type="InterPro" id="IPR036388">
    <property type="entry name" value="WH-like_DNA-bd_sf"/>
</dbReference>
<gene>
    <name evidence="5" type="ORF">UY02_C0004G0015</name>
</gene>
<dbReference type="EMBL" id="LCOK01000004">
    <property type="protein sequence ID" value="KKU77270.1"/>
    <property type="molecule type" value="Genomic_DNA"/>
</dbReference>
<dbReference type="GO" id="GO:0051304">
    <property type="term" value="P:chromosome separation"/>
    <property type="evidence" value="ECO:0007669"/>
    <property type="project" value="InterPro"/>
</dbReference>
<dbReference type="SUPFAM" id="SSF46785">
    <property type="entry name" value="Winged helix' DNA-binding domain"/>
    <property type="match status" value="2"/>
</dbReference>
<dbReference type="PATRIC" id="fig|1618655.3.peg.93"/>
<comment type="caution">
    <text evidence="5">The sequence shown here is derived from an EMBL/GenBank/DDBJ whole genome shotgun (WGS) entry which is preliminary data.</text>
</comment>
<dbReference type="PANTHER" id="PTHR34298:SF2">
    <property type="entry name" value="SEGREGATION AND CONDENSATION PROTEIN B"/>
    <property type="match status" value="1"/>
</dbReference>
<organism evidence="5 6">
    <name type="scientific">Candidatus Giovannonibacteria bacterium GW2011_GWB1_47_6b</name>
    <dbReference type="NCBI Taxonomy" id="1618655"/>
    <lineage>
        <taxon>Bacteria</taxon>
        <taxon>Candidatus Giovannoniibacteriota</taxon>
    </lineage>
</organism>
<evidence type="ECO:0000256" key="3">
    <source>
        <dbReference type="ARBA" id="ARBA00022829"/>
    </source>
</evidence>
<name>A0A0G1W4L1_9BACT</name>
<protein>
    <submittedName>
        <fullName evidence="5">Segregation and condensation protein B</fullName>
    </submittedName>
</protein>
<evidence type="ECO:0000256" key="1">
    <source>
        <dbReference type="ARBA" id="ARBA00022490"/>
    </source>
</evidence>
<keyword evidence="4" id="KW-0131">Cell cycle</keyword>
<evidence type="ECO:0000256" key="2">
    <source>
        <dbReference type="ARBA" id="ARBA00022618"/>
    </source>
</evidence>
<accession>A0A0G1W4L1</accession>